<evidence type="ECO:0000313" key="2">
    <source>
        <dbReference type="Proteomes" id="UP000183371"/>
    </source>
</evidence>
<accession>A0A1I6YLB4</accession>
<dbReference type="Proteomes" id="UP000183371">
    <property type="component" value="Unassembled WGS sequence"/>
</dbReference>
<evidence type="ECO:0000313" key="1">
    <source>
        <dbReference type="EMBL" id="SFT51293.1"/>
    </source>
</evidence>
<reference evidence="2" key="1">
    <citation type="submission" date="2016-10" db="EMBL/GenBank/DDBJ databases">
        <authorList>
            <person name="Varghese N."/>
            <person name="Submissions S."/>
        </authorList>
    </citation>
    <scope>NUCLEOTIDE SEQUENCE [LARGE SCALE GENOMIC DNA]</scope>
    <source>
        <strain evidence="2">DSM 17465</strain>
    </source>
</reference>
<dbReference type="EMBL" id="FPBD01000001">
    <property type="protein sequence ID" value="SFT51293.1"/>
    <property type="molecule type" value="Genomic_DNA"/>
</dbReference>
<protein>
    <submittedName>
        <fullName evidence="1">Uncharacterized protein</fullName>
    </submittedName>
</protein>
<keyword evidence="2" id="KW-1185">Reference proteome</keyword>
<gene>
    <name evidence="1" type="ORF">SAMN05444141_101965</name>
</gene>
<sequence>MLTLEYQWDENTEGLYVVGNAKNAKNLAIWLFNQICAHSMSGQTSEGQMLGSGGINPV</sequence>
<proteinExistence type="predicted"/>
<name>A0A1I6YLB4_9HYPH</name>
<dbReference type="AlphaFoldDB" id="A0A1I6YLB4"/>
<organism evidence="1 2">
    <name type="scientific">Pseudovibrio denitrificans</name>
    <dbReference type="NCBI Taxonomy" id="258256"/>
    <lineage>
        <taxon>Bacteria</taxon>
        <taxon>Pseudomonadati</taxon>
        <taxon>Pseudomonadota</taxon>
        <taxon>Alphaproteobacteria</taxon>
        <taxon>Hyphomicrobiales</taxon>
        <taxon>Stappiaceae</taxon>
        <taxon>Pseudovibrio</taxon>
    </lineage>
</organism>